<name>A0A1N7RKT4_9BURK</name>
<reference evidence="4 5" key="1">
    <citation type="submission" date="2016-12" db="EMBL/GenBank/DDBJ databases">
        <authorList>
            <person name="Song W.-J."/>
            <person name="Kurnit D.M."/>
        </authorList>
    </citation>
    <scope>NUCLEOTIDE SEQUENCE [LARGE SCALE GENOMIC DNA]</scope>
    <source>
        <strain evidence="4 5">STM7296</strain>
    </source>
</reference>
<dbReference type="PANTHER" id="PTHR37423">
    <property type="entry name" value="SOLUBLE LYTIC MUREIN TRANSGLYCOSYLASE-RELATED"/>
    <property type="match status" value="1"/>
</dbReference>
<dbReference type="SUPFAM" id="SSF53955">
    <property type="entry name" value="Lysozyme-like"/>
    <property type="match status" value="1"/>
</dbReference>
<feature type="domain" description="Transglycosylase SLT" evidence="3">
    <location>
        <begin position="22"/>
        <end position="117"/>
    </location>
</feature>
<dbReference type="EMBL" id="CYGX02000004">
    <property type="protein sequence ID" value="SIT35297.1"/>
    <property type="molecule type" value="Genomic_DNA"/>
</dbReference>
<dbReference type="CDD" id="cd00254">
    <property type="entry name" value="LT-like"/>
    <property type="match status" value="1"/>
</dbReference>
<dbReference type="InterPro" id="IPR008258">
    <property type="entry name" value="Transglycosylase_SLT_dom_1"/>
</dbReference>
<evidence type="ECO:0000259" key="3">
    <source>
        <dbReference type="Pfam" id="PF01464"/>
    </source>
</evidence>
<feature type="compositionally biased region" description="Polar residues" evidence="2">
    <location>
        <begin position="494"/>
        <end position="504"/>
    </location>
</feature>
<proteinExistence type="inferred from homology"/>
<feature type="region of interest" description="Disordered" evidence="2">
    <location>
        <begin position="150"/>
        <end position="173"/>
    </location>
</feature>
<evidence type="ECO:0000256" key="2">
    <source>
        <dbReference type="SAM" id="MobiDB-lite"/>
    </source>
</evidence>
<dbReference type="AlphaFoldDB" id="A0A1N7RKT4"/>
<comment type="similarity">
    <text evidence="1">Belongs to the transglycosylase Slt family.</text>
</comment>
<organism evidence="4 5">
    <name type="scientific">Paraburkholderia ribeironis</name>
    <dbReference type="NCBI Taxonomy" id="1247936"/>
    <lineage>
        <taxon>Bacteria</taxon>
        <taxon>Pseudomonadati</taxon>
        <taxon>Pseudomonadota</taxon>
        <taxon>Betaproteobacteria</taxon>
        <taxon>Burkholderiales</taxon>
        <taxon>Burkholderiaceae</taxon>
        <taxon>Paraburkholderia</taxon>
    </lineage>
</organism>
<dbReference type="OrthoDB" id="9100780at2"/>
<dbReference type="Pfam" id="PF01464">
    <property type="entry name" value="SLT"/>
    <property type="match status" value="1"/>
</dbReference>
<accession>A0A1N7RKT4</accession>
<feature type="region of interest" description="Disordered" evidence="2">
    <location>
        <begin position="487"/>
        <end position="519"/>
    </location>
</feature>
<feature type="region of interest" description="Disordered" evidence="2">
    <location>
        <begin position="797"/>
        <end position="828"/>
    </location>
</feature>
<dbReference type="PANTHER" id="PTHR37423:SF2">
    <property type="entry name" value="MEMBRANE-BOUND LYTIC MUREIN TRANSGLYCOSYLASE C"/>
    <property type="match status" value="1"/>
</dbReference>
<dbReference type="Gene3D" id="1.10.530.10">
    <property type="match status" value="1"/>
</dbReference>
<protein>
    <recommendedName>
        <fullName evidence="3">Transglycosylase SLT domain-containing protein</fullName>
    </recommendedName>
</protein>
<evidence type="ECO:0000313" key="4">
    <source>
        <dbReference type="EMBL" id="SIT35297.1"/>
    </source>
</evidence>
<evidence type="ECO:0000256" key="1">
    <source>
        <dbReference type="ARBA" id="ARBA00007734"/>
    </source>
</evidence>
<gene>
    <name evidence="4" type="ORF">BN2475_40102</name>
</gene>
<sequence>MASEWDAFPPVSGGQKAPKTVSFVDAVHMNESGGASDTRAGIVNPASGARGSMQVMPSTAIAPGFGVKPSNGTPEDDARAGRDYANAMLKRYDGNQSYAAAAYNWGPANADKWIKGGADLAKLPKETRDYVGKILGQTGYDEWAAFPKVSEDGGKASPHAAQPAAPAPKQPPQTLAGFVGGNLAKGAASVLGMPAEIGRQLGSAMQTPEANRFNRLIGAPQNVAGEKPMAGSTENIERLMREHGTIGPSAEPRNNLQRLAAAGLQALPSAAIPGGGASALGRVGAAIGSGVGGEAGRQIGGTTGQIAGTLLGGGLGGVAGAERGIPKPPSEAARASQASGIPLTIGQETGSTALKFVENRLRELFPSKGTARADELAQVTAGANRVNELADQISKGTTADPEAIGLRLRGAYGGTVRKIDAVRDAQAKTDYDAVRQLAGDKPVIGYRNTMDTLDRIIDENRNVPGADAQKIAAQAQKIKEALTTTRAGAPAQPPSSILNAQGQPARSGIPAAPSATGAATHTIGDAMKTRSAWGRAARRSGNVFSDIDPNANQVLAKRLFGAINRDFDEASTASTPIAKALKTANTNYRKASDSITFIEKSALGKLLGEDVTDAAFSGQTASTRAPEAIARRYLNMQPSEARSVTTILQQHAPDVLNDTKAFVLRNGLEAAKNDVPGAAPISFARFRKEMDRVQPKLEELGFTKKEIADIKDVTDTMARAGDKAGANPSGTTGAVHMLETAREGLMGHPAAAAVSVVTPWVMSKALLTQGGRDLLRKAYTATAPAARAAAIGALRSQYAPPARQGGPDATGAPGAIQPPPRNTVDNPF</sequence>
<evidence type="ECO:0000313" key="5">
    <source>
        <dbReference type="Proteomes" id="UP000187012"/>
    </source>
</evidence>
<dbReference type="STRING" id="1247936.BN2475_40102"/>
<keyword evidence="5" id="KW-1185">Reference proteome</keyword>
<dbReference type="Proteomes" id="UP000187012">
    <property type="component" value="Unassembled WGS sequence"/>
</dbReference>
<dbReference type="InterPro" id="IPR023346">
    <property type="entry name" value="Lysozyme-like_dom_sf"/>
</dbReference>